<evidence type="ECO:0000313" key="4">
    <source>
        <dbReference type="Proteomes" id="UP000186601"/>
    </source>
</evidence>
<dbReference type="Gene3D" id="3.30.420.40">
    <property type="match status" value="1"/>
</dbReference>
<feature type="region of interest" description="Disordered" evidence="2">
    <location>
        <begin position="350"/>
        <end position="370"/>
    </location>
</feature>
<comment type="caution">
    <text evidence="3">The sequence shown here is derived from an EMBL/GenBank/DDBJ whole genome shotgun (WGS) entry which is preliminary data.</text>
</comment>
<accession>A0A2R6NZP6</accession>
<evidence type="ECO:0000313" key="3">
    <source>
        <dbReference type="EMBL" id="PSR81574.1"/>
    </source>
</evidence>
<feature type="region of interest" description="Disordered" evidence="2">
    <location>
        <begin position="467"/>
        <end position="499"/>
    </location>
</feature>
<evidence type="ECO:0000256" key="2">
    <source>
        <dbReference type="SAM" id="MobiDB-lite"/>
    </source>
</evidence>
<dbReference type="STRING" id="98765.A0A2R6NZP6"/>
<dbReference type="InterPro" id="IPR043129">
    <property type="entry name" value="ATPase_NBD"/>
</dbReference>
<dbReference type="SMART" id="SM00268">
    <property type="entry name" value="ACTIN"/>
    <property type="match status" value="1"/>
</dbReference>
<feature type="region of interest" description="Disordered" evidence="2">
    <location>
        <begin position="1"/>
        <end position="29"/>
    </location>
</feature>
<comment type="similarity">
    <text evidence="1">Belongs to the actin family.</text>
</comment>
<feature type="compositionally biased region" description="Polar residues" evidence="2">
    <location>
        <begin position="480"/>
        <end position="490"/>
    </location>
</feature>
<name>A0A2R6NZP6_9APHY</name>
<proteinExistence type="inferred from homology"/>
<dbReference type="PANTHER" id="PTHR11937">
    <property type="entry name" value="ACTIN"/>
    <property type="match status" value="1"/>
</dbReference>
<protein>
    <recommendedName>
        <fullName evidence="5">Actin-related protein 10</fullName>
    </recommendedName>
</protein>
<dbReference type="InterPro" id="IPR004000">
    <property type="entry name" value="Actin"/>
</dbReference>
<dbReference type="OrthoDB" id="337660at2759"/>
<dbReference type="Pfam" id="PF00022">
    <property type="entry name" value="Actin"/>
    <property type="match status" value="1"/>
</dbReference>
<feature type="compositionally biased region" description="Low complexity" evidence="2">
    <location>
        <begin position="16"/>
        <end position="29"/>
    </location>
</feature>
<dbReference type="Proteomes" id="UP000186601">
    <property type="component" value="Unassembled WGS sequence"/>
</dbReference>
<evidence type="ECO:0008006" key="5">
    <source>
        <dbReference type="Google" id="ProtNLM"/>
    </source>
</evidence>
<keyword evidence="4" id="KW-1185">Reference proteome</keyword>
<evidence type="ECO:0000256" key="1">
    <source>
        <dbReference type="RuleBase" id="RU000487"/>
    </source>
</evidence>
<organism evidence="3 4">
    <name type="scientific">Hermanssonia centrifuga</name>
    <dbReference type="NCBI Taxonomy" id="98765"/>
    <lineage>
        <taxon>Eukaryota</taxon>
        <taxon>Fungi</taxon>
        <taxon>Dikarya</taxon>
        <taxon>Basidiomycota</taxon>
        <taxon>Agaricomycotina</taxon>
        <taxon>Agaricomycetes</taxon>
        <taxon>Polyporales</taxon>
        <taxon>Meruliaceae</taxon>
        <taxon>Hermanssonia</taxon>
    </lineage>
</organism>
<reference evidence="3 4" key="1">
    <citation type="submission" date="2018-02" db="EMBL/GenBank/DDBJ databases">
        <title>Genome sequence of the basidiomycete white-rot fungus Phlebia centrifuga.</title>
        <authorList>
            <person name="Granchi Z."/>
            <person name="Peng M."/>
            <person name="de Vries R.P."/>
            <person name="Hilden K."/>
            <person name="Makela M.R."/>
            <person name="Grigoriev I."/>
            <person name="Riley R."/>
        </authorList>
    </citation>
    <scope>NUCLEOTIDE SEQUENCE [LARGE SCALE GENOMIC DNA]</scope>
    <source>
        <strain evidence="3 4">FBCC195</strain>
    </source>
</reference>
<dbReference type="SUPFAM" id="SSF53067">
    <property type="entry name" value="Actin-like ATPase domain"/>
    <property type="match status" value="1"/>
</dbReference>
<dbReference type="EMBL" id="MLYV02000613">
    <property type="protein sequence ID" value="PSR81574.1"/>
    <property type="molecule type" value="Genomic_DNA"/>
</dbReference>
<dbReference type="AlphaFoldDB" id="A0A2R6NZP6"/>
<gene>
    <name evidence="3" type="ORF">PHLCEN_2v6340</name>
</gene>
<sequence>MAASPTTPRRHVTHDTATPLATPQTTRTTTSHIIHASPHYATTRRHSLYGTEDRVILDPGSRIWKVGFSGEGKPRDVVCAGGESGKPLWTLNRAMNPVDREEEDRLLEARLQMSLRAVFHDGSVNLPPNTRSTRVPEEVLTDTLIEELKTRCCFVGEPLDNDAHAAGTSTPTDSYAGEEMLMSDPAVSESEYSRVSRDVDMDMDSNFSSSQQAASSGFSVVSHSQIVSNLDRPRPGESHIQALSNLYTRYSTATDLRIRVEPPHSQQAGTGRGTLIVPGWIRERAAEVLFEGGDVDESSVAEVILDSLLKVPVDLRKSLASAILVVGGTPMLPGFIPRLHAELIRAVSPLSDSSSSRPPSRPGKPRPTGYDRFASLRPLIPFIAILNNPAPPPPATMKAGANAGKAPAFTPACMAWVGGSLAGALKIGGTEVVREKWDEADSQPLPDEDMTFISTSSRASQGILPDWTRSPLPHGAPSAKTPQPSVSLTTAPPVITISA</sequence>